<dbReference type="OrthoDB" id="197676at2759"/>
<reference evidence="1 2" key="1">
    <citation type="submission" date="2016-06" db="EMBL/GenBank/DDBJ databases">
        <title>Evolution of pathogenesis and genome organization in the Tremellales.</title>
        <authorList>
            <person name="Cuomo C."/>
            <person name="Litvintseva A."/>
            <person name="Heitman J."/>
            <person name="Chen Y."/>
            <person name="Sun S."/>
            <person name="Springer D."/>
            <person name="Dromer F."/>
            <person name="Young S."/>
            <person name="Zeng Q."/>
            <person name="Chapman S."/>
            <person name="Gujja S."/>
            <person name="Saif S."/>
            <person name="Birren B."/>
        </authorList>
    </citation>
    <scope>NUCLEOTIDE SEQUENCE [LARGE SCALE GENOMIC DNA]</scope>
    <source>
        <strain evidence="1 2">ATCC 28783</strain>
    </source>
</reference>
<dbReference type="InParanoid" id="A0A4Q1BLQ9"/>
<proteinExistence type="predicted"/>
<keyword evidence="2" id="KW-1185">Reference proteome</keyword>
<evidence type="ECO:0000313" key="2">
    <source>
        <dbReference type="Proteomes" id="UP000289152"/>
    </source>
</evidence>
<dbReference type="STRING" id="5217.A0A4Q1BLQ9"/>
<dbReference type="Proteomes" id="UP000289152">
    <property type="component" value="Unassembled WGS sequence"/>
</dbReference>
<accession>A0A4Q1BLQ9</accession>
<dbReference type="EMBL" id="SDIL01000045">
    <property type="protein sequence ID" value="RXK38582.1"/>
    <property type="molecule type" value="Genomic_DNA"/>
</dbReference>
<comment type="caution">
    <text evidence="1">The sequence shown here is derived from an EMBL/GenBank/DDBJ whole genome shotgun (WGS) entry which is preliminary data.</text>
</comment>
<gene>
    <name evidence="1" type="ORF">M231_04088</name>
</gene>
<sequence length="192" mass="19351">MSNILGQVQSAATTTLNTTVNLVNQAAASVSQAANSETAKNIQAQAGTIASNVGTQASNLASNVGTQASNMATNVGTQATALAGQAHKQAHAIAPTIVPAPAVAAIETGGTVDESGDLSPTNEKDVQKMDKLFAQRASANELQEKGILKGEPGDALAGKKAALEGAMMKVCLFRLASSSLIAYSNDQADEVG</sequence>
<organism evidence="1 2">
    <name type="scientific">Tremella mesenterica</name>
    <name type="common">Jelly fungus</name>
    <dbReference type="NCBI Taxonomy" id="5217"/>
    <lineage>
        <taxon>Eukaryota</taxon>
        <taxon>Fungi</taxon>
        <taxon>Dikarya</taxon>
        <taxon>Basidiomycota</taxon>
        <taxon>Agaricomycotina</taxon>
        <taxon>Tremellomycetes</taxon>
        <taxon>Tremellales</taxon>
        <taxon>Tremellaceae</taxon>
        <taxon>Tremella</taxon>
    </lineage>
</organism>
<protein>
    <submittedName>
        <fullName evidence="1">Uncharacterized protein</fullName>
    </submittedName>
</protein>
<dbReference type="VEuPathDB" id="FungiDB:TREMEDRAFT_62241"/>
<name>A0A4Q1BLQ9_TREME</name>
<evidence type="ECO:0000313" key="1">
    <source>
        <dbReference type="EMBL" id="RXK38582.1"/>
    </source>
</evidence>
<dbReference type="AlphaFoldDB" id="A0A4Q1BLQ9"/>